<dbReference type="GO" id="GO:0003700">
    <property type="term" value="F:DNA-binding transcription factor activity"/>
    <property type="evidence" value="ECO:0007669"/>
    <property type="project" value="InterPro"/>
</dbReference>
<evidence type="ECO:0000256" key="5">
    <source>
        <dbReference type="SAM" id="MobiDB-lite"/>
    </source>
</evidence>
<dbReference type="FunFam" id="1.10.10.10:FF:000001">
    <property type="entry name" value="LysR family transcriptional regulator"/>
    <property type="match status" value="1"/>
</dbReference>
<protein>
    <submittedName>
        <fullName evidence="7">LysR family transcriptional regulator</fullName>
    </submittedName>
</protein>
<proteinExistence type="inferred from homology"/>
<evidence type="ECO:0000259" key="6">
    <source>
        <dbReference type="PROSITE" id="PS50931"/>
    </source>
</evidence>
<dbReference type="InterPro" id="IPR036390">
    <property type="entry name" value="WH_DNA-bd_sf"/>
</dbReference>
<keyword evidence="3" id="KW-0238">DNA-binding</keyword>
<dbReference type="GO" id="GO:0032993">
    <property type="term" value="C:protein-DNA complex"/>
    <property type="evidence" value="ECO:0007669"/>
    <property type="project" value="TreeGrafter"/>
</dbReference>
<dbReference type="PROSITE" id="PS50931">
    <property type="entry name" value="HTH_LYSR"/>
    <property type="match status" value="1"/>
</dbReference>
<dbReference type="EMBL" id="LLZH01000029">
    <property type="protein sequence ID" value="KUL40443.1"/>
    <property type="molecule type" value="Genomic_DNA"/>
</dbReference>
<dbReference type="AlphaFoldDB" id="A0A0X3V6L2"/>
<dbReference type="PANTHER" id="PTHR30346:SF29">
    <property type="entry name" value="LYSR SUBSTRATE-BINDING"/>
    <property type="match status" value="1"/>
</dbReference>
<dbReference type="Gene3D" id="1.10.10.10">
    <property type="entry name" value="Winged helix-like DNA-binding domain superfamily/Winged helix DNA-binding domain"/>
    <property type="match status" value="1"/>
</dbReference>
<sequence>MAITDASLVALRVFRAVAERGSFTAAAVALGYTQSAVSRQIAALERAVGADLLERRHDGVRVTAAGRIVLRRAVAVAEQIEAAAHELAGLPGPDGAVRLGWFTSAGAGLVPRALADLRRTHPGVTVTTREAATPALIRALRAGSLDLAVIATTTPLGPPDAGMPGQGIGPPDAGTPGQRHGLPDAGTRRRRHGLPDAGMPPLRTRVLTDRSLMVAVPANHPLAGGSAIDVAQLRGQEWIAGHSSGDERLMGVWPGLDERPVIAHVARDWLAKLHLVAAGCGLTTIPPVLAGTVPDGVRVLPVRGGSDEGRQMMLAWLHQPLPPAAARLAEALQAAAGVLE</sequence>
<feature type="region of interest" description="Disordered" evidence="5">
    <location>
        <begin position="156"/>
        <end position="202"/>
    </location>
</feature>
<reference evidence="7 8" key="1">
    <citation type="submission" date="2015-10" db="EMBL/GenBank/DDBJ databases">
        <authorList>
            <person name="Gilbert D.G."/>
        </authorList>
    </citation>
    <scope>NUCLEOTIDE SEQUENCE [LARGE SCALE GENOMIC DNA]</scope>
    <source>
        <strain evidence="7 8">NRRL B-16712</strain>
    </source>
</reference>
<comment type="similarity">
    <text evidence="1">Belongs to the LysR transcriptional regulatory family.</text>
</comment>
<dbReference type="Pfam" id="PF00126">
    <property type="entry name" value="HTH_1"/>
    <property type="match status" value="1"/>
</dbReference>
<evidence type="ECO:0000313" key="8">
    <source>
        <dbReference type="Proteomes" id="UP000053244"/>
    </source>
</evidence>
<dbReference type="InterPro" id="IPR036388">
    <property type="entry name" value="WH-like_DNA-bd_sf"/>
</dbReference>
<comment type="caution">
    <text evidence="7">The sequence shown here is derived from an EMBL/GenBank/DDBJ whole genome shotgun (WGS) entry which is preliminary data.</text>
</comment>
<dbReference type="Gene3D" id="3.40.190.10">
    <property type="entry name" value="Periplasmic binding protein-like II"/>
    <property type="match status" value="3"/>
</dbReference>
<dbReference type="InterPro" id="IPR005119">
    <property type="entry name" value="LysR_subst-bd"/>
</dbReference>
<organism evidence="7 8">
    <name type="scientific">Actinoplanes awajinensis subsp. mycoplanecinus</name>
    <dbReference type="NCBI Taxonomy" id="135947"/>
    <lineage>
        <taxon>Bacteria</taxon>
        <taxon>Bacillati</taxon>
        <taxon>Actinomycetota</taxon>
        <taxon>Actinomycetes</taxon>
        <taxon>Micromonosporales</taxon>
        <taxon>Micromonosporaceae</taxon>
        <taxon>Actinoplanes</taxon>
    </lineage>
</organism>
<dbReference type="PANTHER" id="PTHR30346">
    <property type="entry name" value="TRANSCRIPTIONAL DUAL REGULATOR HCAR-RELATED"/>
    <property type="match status" value="1"/>
</dbReference>
<evidence type="ECO:0000256" key="4">
    <source>
        <dbReference type="ARBA" id="ARBA00023163"/>
    </source>
</evidence>
<dbReference type="SUPFAM" id="SSF53850">
    <property type="entry name" value="Periplasmic binding protein-like II"/>
    <property type="match status" value="1"/>
</dbReference>
<gene>
    <name evidence="7" type="ORF">ADL15_07435</name>
</gene>
<dbReference type="OrthoDB" id="3286335at2"/>
<dbReference type="PRINTS" id="PR00039">
    <property type="entry name" value="HTHLYSR"/>
</dbReference>
<accession>A0A0X3V6L2</accession>
<name>A0A0X3V6L2_9ACTN</name>
<dbReference type="GO" id="GO:0003677">
    <property type="term" value="F:DNA binding"/>
    <property type="evidence" value="ECO:0007669"/>
    <property type="project" value="UniProtKB-KW"/>
</dbReference>
<dbReference type="SUPFAM" id="SSF46785">
    <property type="entry name" value="Winged helix' DNA-binding domain"/>
    <property type="match status" value="1"/>
</dbReference>
<dbReference type="Proteomes" id="UP000053244">
    <property type="component" value="Unassembled WGS sequence"/>
</dbReference>
<evidence type="ECO:0000256" key="1">
    <source>
        <dbReference type="ARBA" id="ARBA00009437"/>
    </source>
</evidence>
<evidence type="ECO:0000256" key="2">
    <source>
        <dbReference type="ARBA" id="ARBA00023015"/>
    </source>
</evidence>
<dbReference type="InterPro" id="IPR000847">
    <property type="entry name" value="LysR_HTH_N"/>
</dbReference>
<keyword evidence="2" id="KW-0805">Transcription regulation</keyword>
<keyword evidence="8" id="KW-1185">Reference proteome</keyword>
<keyword evidence="4" id="KW-0804">Transcription</keyword>
<dbReference type="Pfam" id="PF03466">
    <property type="entry name" value="LysR_substrate"/>
    <property type="match status" value="2"/>
</dbReference>
<evidence type="ECO:0000313" key="7">
    <source>
        <dbReference type="EMBL" id="KUL40443.1"/>
    </source>
</evidence>
<evidence type="ECO:0000256" key="3">
    <source>
        <dbReference type="ARBA" id="ARBA00023125"/>
    </source>
</evidence>
<dbReference type="RefSeq" id="WP_083970984.1">
    <property type="nucleotide sequence ID" value="NZ_LLZH01000029.1"/>
</dbReference>
<feature type="domain" description="HTH lysR-type" evidence="6">
    <location>
        <begin position="11"/>
        <end position="63"/>
    </location>
</feature>